<dbReference type="AlphaFoldDB" id="A0A8J6EC71"/>
<dbReference type="Proteomes" id="UP000770717">
    <property type="component" value="Unassembled WGS sequence"/>
</dbReference>
<gene>
    <name evidence="1" type="ORF">GDO78_022202</name>
</gene>
<protein>
    <submittedName>
        <fullName evidence="1">Uncharacterized protein</fullName>
    </submittedName>
</protein>
<name>A0A8J6EC71_ELECQ</name>
<keyword evidence="2" id="KW-1185">Reference proteome</keyword>
<organism evidence="1 2">
    <name type="scientific">Eleutherodactylus coqui</name>
    <name type="common">Puerto Rican coqui</name>
    <dbReference type="NCBI Taxonomy" id="57060"/>
    <lineage>
        <taxon>Eukaryota</taxon>
        <taxon>Metazoa</taxon>
        <taxon>Chordata</taxon>
        <taxon>Craniata</taxon>
        <taxon>Vertebrata</taxon>
        <taxon>Euteleostomi</taxon>
        <taxon>Amphibia</taxon>
        <taxon>Batrachia</taxon>
        <taxon>Anura</taxon>
        <taxon>Neobatrachia</taxon>
        <taxon>Hyloidea</taxon>
        <taxon>Eleutherodactylidae</taxon>
        <taxon>Eleutherodactylinae</taxon>
        <taxon>Eleutherodactylus</taxon>
        <taxon>Eleutherodactylus</taxon>
    </lineage>
</organism>
<dbReference type="EMBL" id="WNTK01007679">
    <property type="protein sequence ID" value="KAG9463211.1"/>
    <property type="molecule type" value="Genomic_DNA"/>
</dbReference>
<accession>A0A8J6EC71</accession>
<comment type="caution">
    <text evidence="1">The sequence shown here is derived from an EMBL/GenBank/DDBJ whole genome shotgun (WGS) entry which is preliminary data.</text>
</comment>
<evidence type="ECO:0000313" key="2">
    <source>
        <dbReference type="Proteomes" id="UP000770717"/>
    </source>
</evidence>
<proteinExistence type="predicted"/>
<evidence type="ECO:0000313" key="1">
    <source>
        <dbReference type="EMBL" id="KAG9463211.1"/>
    </source>
</evidence>
<sequence length="111" mass="12745">MKTVTKIYILVQISELRLCRIFAEERPVRGWVLRSCTRARARASVTVLAVCTTLDSKKSHLHAPGKEKTLQSTLTCEADCKFIACRFWMWIFSTDLPLQLRGREPSVTRAF</sequence>
<reference evidence="1" key="1">
    <citation type="thesis" date="2020" institute="ProQuest LLC" country="789 East Eisenhower Parkway, Ann Arbor, MI, USA">
        <title>Comparative Genomics and Chromosome Evolution.</title>
        <authorList>
            <person name="Mudd A.B."/>
        </authorList>
    </citation>
    <scope>NUCLEOTIDE SEQUENCE</scope>
    <source>
        <strain evidence="1">HN-11 Male</strain>
        <tissue evidence="1">Kidney and liver</tissue>
    </source>
</reference>